<protein>
    <submittedName>
        <fullName evidence="1">Uncharacterized protein</fullName>
    </submittedName>
</protein>
<dbReference type="HOGENOM" id="CLU_2990465_0_0_9"/>
<accession>H3NME3</accession>
<sequence length="57" mass="6652">MKKKLINKIVIYLVFSISLLSINSKYNQNLNVIISNSEDDNGEYITPDNVKIRNYFI</sequence>
<dbReference type="GeneID" id="96999863"/>
<dbReference type="RefSeq" id="WP_005397666.1">
    <property type="nucleotide sequence ID" value="NZ_JH601088.1"/>
</dbReference>
<dbReference type="Proteomes" id="UP000004191">
    <property type="component" value="Unassembled WGS sequence"/>
</dbReference>
<evidence type="ECO:0000313" key="2">
    <source>
        <dbReference type="Proteomes" id="UP000004191"/>
    </source>
</evidence>
<organism evidence="1 2">
    <name type="scientific">Helcococcus kunzii ATCC 51366</name>
    <dbReference type="NCBI Taxonomy" id="883114"/>
    <lineage>
        <taxon>Bacteria</taxon>
        <taxon>Bacillati</taxon>
        <taxon>Bacillota</taxon>
        <taxon>Tissierellia</taxon>
        <taxon>Tissierellales</taxon>
        <taxon>Peptoniphilaceae</taxon>
        <taxon>Helcococcus</taxon>
    </lineage>
</organism>
<keyword evidence="2" id="KW-1185">Reference proteome</keyword>
<gene>
    <name evidence="1" type="ORF">HMPREF9709_00504</name>
</gene>
<dbReference type="AlphaFoldDB" id="H3NME3"/>
<comment type="caution">
    <text evidence="1">The sequence shown here is derived from an EMBL/GenBank/DDBJ whole genome shotgun (WGS) entry which is preliminary data.</text>
</comment>
<reference evidence="1 2" key="1">
    <citation type="submission" date="2012-01" db="EMBL/GenBank/DDBJ databases">
        <title>The Genome Sequence of Helcococcus kunzii ATCC 51366.</title>
        <authorList>
            <consortium name="The Broad Institute Genome Sequencing Platform"/>
            <person name="Earl A."/>
            <person name="Ward D."/>
            <person name="Feldgarden M."/>
            <person name="Gevers D."/>
            <person name="Huys G."/>
            <person name="Young S.K."/>
            <person name="Zeng Q."/>
            <person name="Gargeya S."/>
            <person name="Fitzgerald M."/>
            <person name="Haas B."/>
            <person name="Abouelleil A."/>
            <person name="Alvarado L."/>
            <person name="Arachchi H.M."/>
            <person name="Berlin A."/>
            <person name="Chapman S.B."/>
            <person name="Gearin G."/>
            <person name="Goldberg J."/>
            <person name="Griggs A."/>
            <person name="Gujja S."/>
            <person name="Hansen M."/>
            <person name="Heiman D."/>
            <person name="Howarth C."/>
            <person name="Larimer J."/>
            <person name="Lui A."/>
            <person name="MacDonald P.J.P."/>
            <person name="McCowen C."/>
            <person name="Montmayeur A."/>
            <person name="Murphy C."/>
            <person name="Neiman D."/>
            <person name="Pearson M."/>
            <person name="Priest M."/>
            <person name="Roberts A."/>
            <person name="Saif S."/>
            <person name="Shea T."/>
            <person name="Sisk P."/>
            <person name="Stolte C."/>
            <person name="Sykes S."/>
            <person name="Wortman J."/>
            <person name="Nusbaum C."/>
            <person name="Birren B."/>
        </authorList>
    </citation>
    <scope>NUCLEOTIDE SEQUENCE [LARGE SCALE GENOMIC DNA]</scope>
    <source>
        <strain evidence="1 2">ATCC 51366</strain>
    </source>
</reference>
<evidence type="ECO:0000313" key="1">
    <source>
        <dbReference type="EMBL" id="EHR35078.1"/>
    </source>
</evidence>
<proteinExistence type="predicted"/>
<name>H3NME3_9FIRM</name>
<dbReference type="EMBL" id="AGEI01000013">
    <property type="protein sequence ID" value="EHR35078.1"/>
    <property type="molecule type" value="Genomic_DNA"/>
</dbReference>
<dbReference type="STRING" id="883114.HMPREF9709_00504"/>